<dbReference type="InterPro" id="IPR029057">
    <property type="entry name" value="PRTase-like"/>
</dbReference>
<dbReference type="Gene3D" id="3.40.50.2020">
    <property type="match status" value="1"/>
</dbReference>
<evidence type="ECO:0000256" key="1">
    <source>
        <dbReference type="ARBA" id="ARBA00022679"/>
    </source>
</evidence>
<dbReference type="InterPro" id="IPR050118">
    <property type="entry name" value="Pur/Pyrimidine_PRTase"/>
</dbReference>
<comment type="caution">
    <text evidence="3">The sequence shown here is derived from an EMBL/GenBank/DDBJ whole genome shotgun (WGS) entry which is preliminary data.</text>
</comment>
<sequence>MNFESKLTKVAKYFDGLQSIGDKDKYPYVLFPLTDYNPPVLPEFIDDIADLIVDKVDFKDIEVLVSQADRGGGPLTFAVAKRLNIPFSLANWYPRESQGQILVENANSTTGPGFICINGINQGSKVGIIYDLISTGGSTLALAQAVIKAGAEIKVIVSFAENINYNGFQKIEDFIGVKPISILKYKVVEGYTKVVL</sequence>
<dbReference type="CDD" id="cd06223">
    <property type="entry name" value="PRTases_typeI"/>
    <property type="match status" value="1"/>
</dbReference>
<accession>A0A1F4V1N0</accession>
<dbReference type="STRING" id="1802610.A2W32_02450"/>
<dbReference type="GO" id="GO:0006166">
    <property type="term" value="P:purine ribonucleoside salvage"/>
    <property type="evidence" value="ECO:0007669"/>
    <property type="project" value="UniProtKB-KW"/>
</dbReference>
<keyword evidence="2" id="KW-0660">Purine salvage</keyword>
<name>A0A1F4V1N0_UNCKA</name>
<protein>
    <recommendedName>
        <fullName evidence="5">Phosphoribosyltransferase domain-containing protein</fullName>
    </recommendedName>
</protein>
<keyword evidence="1" id="KW-0808">Transferase</keyword>
<evidence type="ECO:0000313" key="4">
    <source>
        <dbReference type="Proteomes" id="UP000177371"/>
    </source>
</evidence>
<evidence type="ECO:0000313" key="3">
    <source>
        <dbReference type="EMBL" id="OGC51078.1"/>
    </source>
</evidence>
<proteinExistence type="predicted"/>
<dbReference type="InterPro" id="IPR000836">
    <property type="entry name" value="PRTase_dom"/>
</dbReference>
<evidence type="ECO:0000256" key="2">
    <source>
        <dbReference type="ARBA" id="ARBA00022726"/>
    </source>
</evidence>
<dbReference type="PANTHER" id="PTHR43864">
    <property type="entry name" value="HYPOXANTHINE/GUANINE PHOSPHORIBOSYLTRANSFERASE"/>
    <property type="match status" value="1"/>
</dbReference>
<organism evidence="3 4">
    <name type="scientific">candidate division WWE3 bacterium RBG_16_37_10</name>
    <dbReference type="NCBI Taxonomy" id="1802610"/>
    <lineage>
        <taxon>Bacteria</taxon>
        <taxon>Katanobacteria</taxon>
    </lineage>
</organism>
<dbReference type="GO" id="GO:0016740">
    <property type="term" value="F:transferase activity"/>
    <property type="evidence" value="ECO:0007669"/>
    <property type="project" value="UniProtKB-KW"/>
</dbReference>
<dbReference type="SUPFAM" id="SSF53271">
    <property type="entry name" value="PRTase-like"/>
    <property type="match status" value="1"/>
</dbReference>
<dbReference type="AlphaFoldDB" id="A0A1F4V1N0"/>
<gene>
    <name evidence="3" type="ORF">A2W32_02450</name>
</gene>
<dbReference type="PANTHER" id="PTHR43864:SF1">
    <property type="entry name" value="XANTHINE PHOSPHORIBOSYLTRANSFERASE"/>
    <property type="match status" value="1"/>
</dbReference>
<evidence type="ECO:0008006" key="5">
    <source>
        <dbReference type="Google" id="ProtNLM"/>
    </source>
</evidence>
<reference evidence="3 4" key="1">
    <citation type="journal article" date="2016" name="Nat. Commun.">
        <title>Thousands of microbial genomes shed light on interconnected biogeochemical processes in an aquifer system.</title>
        <authorList>
            <person name="Anantharaman K."/>
            <person name="Brown C.T."/>
            <person name="Hug L.A."/>
            <person name="Sharon I."/>
            <person name="Castelle C.J."/>
            <person name="Probst A.J."/>
            <person name="Thomas B.C."/>
            <person name="Singh A."/>
            <person name="Wilkins M.J."/>
            <person name="Karaoz U."/>
            <person name="Brodie E.L."/>
            <person name="Williams K.H."/>
            <person name="Hubbard S.S."/>
            <person name="Banfield J.F."/>
        </authorList>
    </citation>
    <scope>NUCLEOTIDE SEQUENCE [LARGE SCALE GENOMIC DNA]</scope>
</reference>
<dbReference type="Proteomes" id="UP000177371">
    <property type="component" value="Unassembled WGS sequence"/>
</dbReference>
<dbReference type="EMBL" id="MEUT01000030">
    <property type="protein sequence ID" value="OGC51078.1"/>
    <property type="molecule type" value="Genomic_DNA"/>
</dbReference>